<dbReference type="GO" id="GO:0003796">
    <property type="term" value="F:lysozyme activity"/>
    <property type="evidence" value="ECO:0007669"/>
    <property type="project" value="InterPro"/>
</dbReference>
<dbReference type="PATRIC" id="fig|1423806.3.peg.2326"/>
<dbReference type="PANTHER" id="PTHR34135">
    <property type="entry name" value="LYSOZYME"/>
    <property type="match status" value="1"/>
</dbReference>
<dbReference type="InterPro" id="IPR018077">
    <property type="entry name" value="Glyco_hydro_fam25_subgr"/>
</dbReference>
<evidence type="ECO:0000259" key="4">
    <source>
        <dbReference type="SMART" id="SM00287"/>
    </source>
</evidence>
<dbReference type="SMART" id="SM00641">
    <property type="entry name" value="Glyco_25"/>
    <property type="match status" value="1"/>
</dbReference>
<evidence type="ECO:0000256" key="2">
    <source>
        <dbReference type="ARBA" id="ARBA00022801"/>
    </source>
</evidence>
<dbReference type="Proteomes" id="UP000050961">
    <property type="component" value="Unassembled WGS sequence"/>
</dbReference>
<organism evidence="5 6">
    <name type="scientific">Liquorilactobacillus sucicola DSM 21376 = JCM 15457</name>
    <dbReference type="NCBI Taxonomy" id="1423806"/>
    <lineage>
        <taxon>Bacteria</taxon>
        <taxon>Bacillati</taxon>
        <taxon>Bacillota</taxon>
        <taxon>Bacilli</taxon>
        <taxon>Lactobacillales</taxon>
        <taxon>Lactobacillaceae</taxon>
        <taxon>Liquorilactobacillus</taxon>
    </lineage>
</organism>
<dbReference type="GO" id="GO:0009253">
    <property type="term" value="P:peptidoglycan catabolic process"/>
    <property type="evidence" value="ECO:0007669"/>
    <property type="project" value="InterPro"/>
</dbReference>
<dbReference type="Pfam" id="PF01183">
    <property type="entry name" value="Glyco_hydro_25"/>
    <property type="match status" value="1"/>
</dbReference>
<dbReference type="GO" id="GO:0016998">
    <property type="term" value="P:cell wall macromolecule catabolic process"/>
    <property type="evidence" value="ECO:0007669"/>
    <property type="project" value="InterPro"/>
</dbReference>
<evidence type="ECO:0000313" key="6">
    <source>
        <dbReference type="Proteomes" id="UP000050961"/>
    </source>
</evidence>
<evidence type="ECO:0000313" key="5">
    <source>
        <dbReference type="EMBL" id="KRN05711.1"/>
    </source>
</evidence>
<dbReference type="GO" id="GO:0016052">
    <property type="term" value="P:carbohydrate catabolic process"/>
    <property type="evidence" value="ECO:0007669"/>
    <property type="project" value="TreeGrafter"/>
</dbReference>
<dbReference type="Gene3D" id="2.30.30.40">
    <property type="entry name" value="SH3 Domains"/>
    <property type="match status" value="1"/>
</dbReference>
<dbReference type="Gene3D" id="3.20.20.80">
    <property type="entry name" value="Glycosidases"/>
    <property type="match status" value="1"/>
</dbReference>
<dbReference type="PANTHER" id="PTHR34135:SF2">
    <property type="entry name" value="LYSOZYME"/>
    <property type="match status" value="1"/>
</dbReference>
<accession>A0A023CVH5</accession>
<comment type="caution">
    <text evidence="5">The sequence shown here is derived from an EMBL/GenBank/DDBJ whole genome shotgun (WGS) entry which is preliminary data.</text>
</comment>
<dbReference type="STRING" id="1423806.FD15_GL002277"/>
<dbReference type="SMART" id="SM00287">
    <property type="entry name" value="SH3b"/>
    <property type="match status" value="1"/>
</dbReference>
<dbReference type="OrthoDB" id="2312598at2"/>
<dbReference type="InterPro" id="IPR003646">
    <property type="entry name" value="SH3-like_bac-type"/>
</dbReference>
<dbReference type="RefSeq" id="WP_051993260.1">
    <property type="nucleotide sequence ID" value="NZ_AYZF01000017.1"/>
</dbReference>
<feature type="domain" description="SH3b" evidence="4">
    <location>
        <begin position="227"/>
        <end position="295"/>
    </location>
</feature>
<comment type="similarity">
    <text evidence="1">Belongs to the glycosyl hydrolase 25 family.</text>
</comment>
<proteinExistence type="inferred from homology"/>
<evidence type="ECO:0000256" key="1">
    <source>
        <dbReference type="ARBA" id="ARBA00010646"/>
    </source>
</evidence>
<keyword evidence="2" id="KW-0378">Hydrolase</keyword>
<gene>
    <name evidence="5" type="ORF">FD15_GL002277</name>
</gene>
<dbReference type="InterPro" id="IPR002053">
    <property type="entry name" value="Glyco_hydro_25"/>
</dbReference>
<keyword evidence="6" id="KW-1185">Reference proteome</keyword>
<protein>
    <submittedName>
        <fullName evidence="5">Endolysin</fullName>
    </submittedName>
</protein>
<dbReference type="AlphaFoldDB" id="A0A023CVH5"/>
<name>A0A023CVH5_9LACO</name>
<reference evidence="5 6" key="1">
    <citation type="journal article" date="2015" name="Genome Announc.">
        <title>Expanding the biotechnology potential of lactobacilli through comparative genomics of 213 strains and associated genera.</title>
        <authorList>
            <person name="Sun Z."/>
            <person name="Harris H.M."/>
            <person name="McCann A."/>
            <person name="Guo C."/>
            <person name="Argimon S."/>
            <person name="Zhang W."/>
            <person name="Yang X."/>
            <person name="Jeffery I.B."/>
            <person name="Cooney J.C."/>
            <person name="Kagawa T.F."/>
            <person name="Liu W."/>
            <person name="Song Y."/>
            <person name="Salvetti E."/>
            <person name="Wrobel A."/>
            <person name="Rasinkangas P."/>
            <person name="Parkhill J."/>
            <person name="Rea M.C."/>
            <person name="O'Sullivan O."/>
            <person name="Ritari J."/>
            <person name="Douillard F.P."/>
            <person name="Paul Ross R."/>
            <person name="Yang R."/>
            <person name="Briner A.E."/>
            <person name="Felis G.E."/>
            <person name="de Vos W.M."/>
            <person name="Barrangou R."/>
            <person name="Klaenhammer T.R."/>
            <person name="Caufield P.W."/>
            <person name="Cui Y."/>
            <person name="Zhang H."/>
            <person name="O'Toole P.W."/>
        </authorList>
    </citation>
    <scope>NUCLEOTIDE SEQUENCE [LARGE SCALE GENOMIC DNA]</scope>
    <source>
        <strain evidence="5 6">DSM 21376</strain>
    </source>
</reference>
<dbReference type="EMBL" id="AYZF01000017">
    <property type="protein sequence ID" value="KRN05711.1"/>
    <property type="molecule type" value="Genomic_DNA"/>
</dbReference>
<evidence type="ECO:0000256" key="3">
    <source>
        <dbReference type="ARBA" id="ARBA00023295"/>
    </source>
</evidence>
<dbReference type="InterPro" id="IPR017853">
    <property type="entry name" value="GH"/>
</dbReference>
<dbReference type="SUPFAM" id="SSF51445">
    <property type="entry name" value="(Trans)glycosidases"/>
    <property type="match status" value="1"/>
</dbReference>
<dbReference type="eggNOG" id="COG3757">
    <property type="taxonomic scope" value="Bacteria"/>
</dbReference>
<dbReference type="PROSITE" id="PS51904">
    <property type="entry name" value="GLYCOSYL_HYDROL_F25_2"/>
    <property type="match status" value="1"/>
</dbReference>
<sequence>MNKYCELVADVASYQPDTADFFKRLADKGVRAVIVKLTEGSAQGTAYVNPKAAKQIKHAKIAGLLVHVYHYAKFRGIKDACDEADWFIQHARKLGITVGSVLVLDIEDEQNSDPATTDANIFLQRVKEAGYPHVDVYSMASWFWSNRLDAKKLIAKNLWVANYRTFKPGVANVGLWQYTNSFEVDGIKLDMSFDFNGFYSKPLATVKKIVDKHSDGFTDNFGDRWFYQHGRFTTDSVIRLRWGARVTSAVISTLPAGSVIQYDAYSLHGGYIWLRQPRPGAKFGYLASGEESGGKRMNCWGKFSSPTPHLLKVPAG</sequence>
<keyword evidence="3" id="KW-0326">Glycosidase</keyword>